<dbReference type="InterPro" id="IPR041921">
    <property type="entry name" value="NuoE_N"/>
</dbReference>
<keyword evidence="2 7" id="KW-0001">2Fe-2S</keyword>
<dbReference type="RefSeq" id="WP_277541605.1">
    <property type="nucleotide sequence ID" value="NZ_JAQFIK010000002.1"/>
</dbReference>
<evidence type="ECO:0000313" key="8">
    <source>
        <dbReference type="EMBL" id="MDH6503603.1"/>
    </source>
</evidence>
<proteinExistence type="inferred from homology"/>
<dbReference type="Pfam" id="PF01257">
    <property type="entry name" value="2Fe-2S_thioredx"/>
    <property type="match status" value="1"/>
</dbReference>
<dbReference type="InterPro" id="IPR002023">
    <property type="entry name" value="NuoE-like"/>
</dbReference>
<feature type="binding site" evidence="7">
    <location>
        <position position="86"/>
    </location>
    <ligand>
        <name>[2Fe-2S] cluster</name>
        <dbReference type="ChEBI" id="CHEBI:190135"/>
    </ligand>
</feature>
<dbReference type="PANTHER" id="PTHR43342">
    <property type="entry name" value="NADH-QUINONE OXIDOREDUCTASE, E SUBUNIT"/>
    <property type="match status" value="1"/>
</dbReference>
<evidence type="ECO:0000256" key="1">
    <source>
        <dbReference type="ARBA" id="ARBA00010643"/>
    </source>
</evidence>
<dbReference type="GO" id="GO:0016491">
    <property type="term" value="F:oxidoreductase activity"/>
    <property type="evidence" value="ECO:0007669"/>
    <property type="project" value="InterPro"/>
</dbReference>
<keyword evidence="4 7" id="KW-0408">Iron</keyword>
<evidence type="ECO:0000256" key="7">
    <source>
        <dbReference type="PIRSR" id="PIRSR000216-1"/>
    </source>
</evidence>
<comment type="caution">
    <text evidence="8">The sequence shown here is derived from an EMBL/GenBank/DDBJ whole genome shotgun (WGS) entry which is preliminary data.</text>
</comment>
<dbReference type="InterPro" id="IPR036249">
    <property type="entry name" value="Thioredoxin-like_sf"/>
</dbReference>
<dbReference type="Proteomes" id="UP001161160">
    <property type="component" value="Unassembled WGS sequence"/>
</dbReference>
<dbReference type="CDD" id="cd03081">
    <property type="entry name" value="TRX_Fd_NuoE_FDH_gamma"/>
    <property type="match status" value="1"/>
</dbReference>
<protein>
    <submittedName>
        <fullName evidence="8">Formate dehydrogenase subunit gamma</fullName>
    </submittedName>
</protein>
<comment type="cofactor">
    <cofactor evidence="6">
        <name>[2Fe-2S] cluster</name>
        <dbReference type="ChEBI" id="CHEBI:190135"/>
    </cofactor>
</comment>
<dbReference type="PANTHER" id="PTHR43342:SF2">
    <property type="entry name" value="POTENTIAL NAD-REDUCING HYDROGENASE SUBUNIT"/>
    <property type="match status" value="1"/>
</dbReference>
<dbReference type="NCBIfam" id="NF004638">
    <property type="entry name" value="PRK05988.1"/>
    <property type="match status" value="1"/>
</dbReference>
<reference evidence="8" key="1">
    <citation type="submission" date="2023-04" db="EMBL/GenBank/DDBJ databases">
        <title>Genome Encyclopedia of Bacteria and Archaea VI: Functional Genomics of Type Strains.</title>
        <authorList>
            <person name="Whitman W."/>
        </authorList>
    </citation>
    <scope>NUCLEOTIDE SEQUENCE</scope>
    <source>
        <strain evidence="8">Enz.4-51</strain>
    </source>
</reference>
<sequence length="164" mass="17710">MTKIISINEAGHQAEAYAIASSMKGMEGALLPILHAIQEKFGFIPSETVRIIADELNLSRAEVHGVISYYHHFRDTAPGKNVIQVCMAESCQSMGAQALASHIEKKVGCGMHQTTSNGQVTLEPVYCLGLCAQSPAIMINEQLHAKMTPEKFDALLAACLGEIQ</sequence>
<accession>A0AA43S5B3</accession>
<feature type="binding site" evidence="7">
    <location>
        <position position="127"/>
    </location>
    <ligand>
        <name>[2Fe-2S] cluster</name>
        <dbReference type="ChEBI" id="CHEBI:190135"/>
    </ligand>
</feature>
<evidence type="ECO:0000256" key="6">
    <source>
        <dbReference type="ARBA" id="ARBA00034078"/>
    </source>
</evidence>
<evidence type="ECO:0000256" key="4">
    <source>
        <dbReference type="ARBA" id="ARBA00023004"/>
    </source>
</evidence>
<feature type="binding site" evidence="7">
    <location>
        <position position="131"/>
    </location>
    <ligand>
        <name>[2Fe-2S] cluster</name>
        <dbReference type="ChEBI" id="CHEBI:190135"/>
    </ligand>
</feature>
<dbReference type="GO" id="GO:0046872">
    <property type="term" value="F:metal ion binding"/>
    <property type="evidence" value="ECO:0007669"/>
    <property type="project" value="UniProtKB-KW"/>
</dbReference>
<keyword evidence="9" id="KW-1185">Reference proteome</keyword>
<gene>
    <name evidence="8" type="ORF">M2127_000893</name>
</gene>
<dbReference type="Gene3D" id="3.40.30.10">
    <property type="entry name" value="Glutaredoxin"/>
    <property type="match status" value="1"/>
</dbReference>
<evidence type="ECO:0000256" key="2">
    <source>
        <dbReference type="ARBA" id="ARBA00022714"/>
    </source>
</evidence>
<evidence type="ECO:0000256" key="5">
    <source>
        <dbReference type="ARBA" id="ARBA00023014"/>
    </source>
</evidence>
<dbReference type="SUPFAM" id="SSF52833">
    <property type="entry name" value="Thioredoxin-like"/>
    <property type="match status" value="1"/>
</dbReference>
<keyword evidence="5 7" id="KW-0411">Iron-sulfur</keyword>
<feature type="binding site" evidence="7">
    <location>
        <position position="91"/>
    </location>
    <ligand>
        <name>[2Fe-2S] cluster</name>
        <dbReference type="ChEBI" id="CHEBI:190135"/>
    </ligand>
</feature>
<evidence type="ECO:0000256" key="3">
    <source>
        <dbReference type="ARBA" id="ARBA00022723"/>
    </source>
</evidence>
<comment type="cofactor">
    <cofactor evidence="7">
        <name>[2Fe-2S] cluster</name>
        <dbReference type="ChEBI" id="CHEBI:190135"/>
    </cofactor>
    <text evidence="7">Binds 1 [2Fe-2S] cluster.</text>
</comment>
<dbReference type="GO" id="GO:0051537">
    <property type="term" value="F:2 iron, 2 sulfur cluster binding"/>
    <property type="evidence" value="ECO:0007669"/>
    <property type="project" value="UniProtKB-KW"/>
</dbReference>
<keyword evidence="3 7" id="KW-0479">Metal-binding</keyword>
<dbReference type="InterPro" id="IPR028431">
    <property type="entry name" value="NADP_DH_HndA-like"/>
</dbReference>
<evidence type="ECO:0000313" key="9">
    <source>
        <dbReference type="Proteomes" id="UP001161160"/>
    </source>
</evidence>
<name>A0AA43S5B3_9BURK</name>
<dbReference type="PIRSF" id="PIRSF000216">
    <property type="entry name" value="NADH_DH_24kDa"/>
    <property type="match status" value="1"/>
</dbReference>
<organism evidence="8 9">
    <name type="scientific">Polynucleobacter sphagniphilus</name>
    <dbReference type="NCBI Taxonomy" id="1743169"/>
    <lineage>
        <taxon>Bacteria</taxon>
        <taxon>Pseudomonadati</taxon>
        <taxon>Pseudomonadota</taxon>
        <taxon>Betaproteobacteria</taxon>
        <taxon>Burkholderiales</taxon>
        <taxon>Burkholderiaceae</taxon>
        <taxon>Polynucleobacter</taxon>
    </lineage>
</organism>
<dbReference type="Gene3D" id="1.10.10.1590">
    <property type="entry name" value="NADH-quinone oxidoreductase subunit E"/>
    <property type="match status" value="1"/>
</dbReference>
<dbReference type="EMBL" id="JARXYA010000003">
    <property type="protein sequence ID" value="MDH6503603.1"/>
    <property type="molecule type" value="Genomic_DNA"/>
</dbReference>
<comment type="similarity">
    <text evidence="1">Belongs to the complex I 24 kDa subunit family.</text>
</comment>
<dbReference type="AlphaFoldDB" id="A0AA43S5B3"/>